<evidence type="ECO:0000256" key="1">
    <source>
        <dbReference type="SAM" id="MobiDB-lite"/>
    </source>
</evidence>
<dbReference type="EMBL" id="CM003380">
    <property type="protein sequence ID" value="KOM55967.1"/>
    <property type="molecule type" value="Genomic_DNA"/>
</dbReference>
<proteinExistence type="predicted"/>
<name>A0A0L9VM64_PHAAN</name>
<sequence length="109" mass="12424">MTLKVSSKGKQAWCDPRKWRSAPHKGRPGASQRLPALRASEKGHPSVFGSWWLWRIHDGSTTTRVAGDGGTIVGWWSDARYRVFAVEEVDGDKDARKETMRVREKSWED</sequence>
<evidence type="ECO:0000313" key="2">
    <source>
        <dbReference type="EMBL" id="KOM55967.1"/>
    </source>
</evidence>
<dbReference type="Proteomes" id="UP000053144">
    <property type="component" value="Chromosome 10"/>
</dbReference>
<dbReference type="AlphaFoldDB" id="A0A0L9VM64"/>
<gene>
    <name evidence="2" type="ORF">LR48_Vigan10g185900</name>
</gene>
<evidence type="ECO:0000313" key="3">
    <source>
        <dbReference type="Proteomes" id="UP000053144"/>
    </source>
</evidence>
<accession>A0A0L9VM64</accession>
<organism evidence="2 3">
    <name type="scientific">Phaseolus angularis</name>
    <name type="common">Azuki bean</name>
    <name type="synonym">Vigna angularis</name>
    <dbReference type="NCBI Taxonomy" id="3914"/>
    <lineage>
        <taxon>Eukaryota</taxon>
        <taxon>Viridiplantae</taxon>
        <taxon>Streptophyta</taxon>
        <taxon>Embryophyta</taxon>
        <taxon>Tracheophyta</taxon>
        <taxon>Spermatophyta</taxon>
        <taxon>Magnoliopsida</taxon>
        <taxon>eudicotyledons</taxon>
        <taxon>Gunneridae</taxon>
        <taxon>Pentapetalae</taxon>
        <taxon>rosids</taxon>
        <taxon>fabids</taxon>
        <taxon>Fabales</taxon>
        <taxon>Fabaceae</taxon>
        <taxon>Papilionoideae</taxon>
        <taxon>50 kb inversion clade</taxon>
        <taxon>NPAAA clade</taxon>
        <taxon>indigoferoid/millettioid clade</taxon>
        <taxon>Phaseoleae</taxon>
        <taxon>Vigna</taxon>
    </lineage>
</organism>
<protein>
    <submittedName>
        <fullName evidence="2">Uncharacterized protein</fullName>
    </submittedName>
</protein>
<reference evidence="3" key="1">
    <citation type="journal article" date="2015" name="Proc. Natl. Acad. Sci. U.S.A.">
        <title>Genome sequencing of adzuki bean (Vigna angularis) provides insight into high starch and low fat accumulation and domestication.</title>
        <authorList>
            <person name="Yang K."/>
            <person name="Tian Z."/>
            <person name="Chen C."/>
            <person name="Luo L."/>
            <person name="Zhao B."/>
            <person name="Wang Z."/>
            <person name="Yu L."/>
            <person name="Li Y."/>
            <person name="Sun Y."/>
            <person name="Li W."/>
            <person name="Chen Y."/>
            <person name="Li Y."/>
            <person name="Zhang Y."/>
            <person name="Ai D."/>
            <person name="Zhao J."/>
            <person name="Shang C."/>
            <person name="Ma Y."/>
            <person name="Wu B."/>
            <person name="Wang M."/>
            <person name="Gao L."/>
            <person name="Sun D."/>
            <person name="Zhang P."/>
            <person name="Guo F."/>
            <person name="Wang W."/>
            <person name="Li Y."/>
            <person name="Wang J."/>
            <person name="Varshney R.K."/>
            <person name="Wang J."/>
            <person name="Ling H.Q."/>
            <person name="Wan P."/>
        </authorList>
    </citation>
    <scope>NUCLEOTIDE SEQUENCE</scope>
    <source>
        <strain evidence="3">cv. Jingnong 6</strain>
    </source>
</reference>
<feature type="region of interest" description="Disordered" evidence="1">
    <location>
        <begin position="1"/>
        <end position="43"/>
    </location>
</feature>
<dbReference type="Gramene" id="KOM55967">
    <property type="protein sequence ID" value="KOM55967"/>
    <property type="gene ID" value="LR48_Vigan10g185900"/>
</dbReference>